<dbReference type="CDD" id="cd17473">
    <property type="entry name" value="MFS_arabinose_efflux_permease_like"/>
    <property type="match status" value="1"/>
</dbReference>
<comment type="subcellular location">
    <subcellularLocation>
        <location evidence="1">Cell membrane</location>
        <topology evidence="1">Multi-pass membrane protein</topology>
    </subcellularLocation>
</comment>
<feature type="transmembrane region" description="Helical" evidence="7">
    <location>
        <begin position="46"/>
        <end position="66"/>
    </location>
</feature>
<evidence type="ECO:0000256" key="6">
    <source>
        <dbReference type="ARBA" id="ARBA00023136"/>
    </source>
</evidence>
<dbReference type="Pfam" id="PF07690">
    <property type="entry name" value="MFS_1"/>
    <property type="match status" value="1"/>
</dbReference>
<feature type="transmembrane region" description="Helical" evidence="7">
    <location>
        <begin position="324"/>
        <end position="343"/>
    </location>
</feature>
<feature type="transmembrane region" description="Helical" evidence="7">
    <location>
        <begin position="73"/>
        <end position="92"/>
    </location>
</feature>
<feature type="transmembrane region" description="Helical" evidence="7">
    <location>
        <begin position="265"/>
        <end position="283"/>
    </location>
</feature>
<evidence type="ECO:0000256" key="4">
    <source>
        <dbReference type="ARBA" id="ARBA00022692"/>
    </source>
</evidence>
<dbReference type="InterPro" id="IPR036259">
    <property type="entry name" value="MFS_trans_sf"/>
</dbReference>
<dbReference type="PANTHER" id="PTHR43124">
    <property type="entry name" value="PURINE EFFLUX PUMP PBUE"/>
    <property type="match status" value="1"/>
</dbReference>
<keyword evidence="3" id="KW-1003">Cell membrane</keyword>
<feature type="transmembrane region" description="Helical" evidence="7">
    <location>
        <begin position="236"/>
        <end position="258"/>
    </location>
</feature>
<dbReference type="SUPFAM" id="SSF103473">
    <property type="entry name" value="MFS general substrate transporter"/>
    <property type="match status" value="1"/>
</dbReference>
<evidence type="ECO:0000256" key="2">
    <source>
        <dbReference type="ARBA" id="ARBA00022448"/>
    </source>
</evidence>
<dbReference type="GO" id="GO:0022857">
    <property type="term" value="F:transmembrane transporter activity"/>
    <property type="evidence" value="ECO:0007669"/>
    <property type="project" value="InterPro"/>
</dbReference>
<dbReference type="EMBL" id="FUYJ01000005">
    <property type="protein sequence ID" value="SKB01520.1"/>
    <property type="molecule type" value="Genomic_DNA"/>
</dbReference>
<dbReference type="RefSeq" id="WP_245799505.1">
    <property type="nucleotide sequence ID" value="NZ_FUYJ01000005.1"/>
</dbReference>
<evidence type="ECO:0000313" key="10">
    <source>
        <dbReference type="Proteomes" id="UP000190042"/>
    </source>
</evidence>
<accession>A0A1T4YIK0</accession>
<keyword evidence="6 7" id="KW-0472">Membrane</keyword>
<dbReference type="PANTHER" id="PTHR43124:SF3">
    <property type="entry name" value="CHLORAMPHENICOL EFFLUX PUMP RV0191"/>
    <property type="match status" value="1"/>
</dbReference>
<reference evidence="10" key="1">
    <citation type="submission" date="2017-02" db="EMBL/GenBank/DDBJ databases">
        <authorList>
            <person name="Varghese N."/>
            <person name="Submissions S."/>
        </authorList>
    </citation>
    <scope>NUCLEOTIDE SEQUENCE [LARGE SCALE GENOMIC DNA]</scope>
    <source>
        <strain evidence="10">DSM 23966</strain>
    </source>
</reference>
<keyword evidence="5 7" id="KW-1133">Transmembrane helix</keyword>
<dbReference type="GO" id="GO:0005886">
    <property type="term" value="C:plasma membrane"/>
    <property type="evidence" value="ECO:0007669"/>
    <property type="project" value="UniProtKB-SubCell"/>
</dbReference>
<feature type="transmembrane region" description="Helical" evidence="7">
    <location>
        <begin position="98"/>
        <end position="120"/>
    </location>
</feature>
<dbReference type="InterPro" id="IPR050189">
    <property type="entry name" value="MFS_Efflux_Transporters"/>
</dbReference>
<feature type="transmembrane region" description="Helical" evidence="7">
    <location>
        <begin position="355"/>
        <end position="378"/>
    </location>
</feature>
<keyword evidence="2" id="KW-0813">Transport</keyword>
<keyword evidence="4 7" id="KW-0812">Transmembrane</keyword>
<feature type="transmembrane region" description="Helical" evidence="7">
    <location>
        <begin position="161"/>
        <end position="180"/>
    </location>
</feature>
<keyword evidence="10" id="KW-1185">Reference proteome</keyword>
<evidence type="ECO:0000256" key="1">
    <source>
        <dbReference type="ARBA" id="ARBA00004651"/>
    </source>
</evidence>
<feature type="transmembrane region" description="Helical" evidence="7">
    <location>
        <begin position="289"/>
        <end position="312"/>
    </location>
</feature>
<evidence type="ECO:0000313" key="9">
    <source>
        <dbReference type="EMBL" id="SKB01520.1"/>
    </source>
</evidence>
<dbReference type="InterPro" id="IPR011701">
    <property type="entry name" value="MFS"/>
</dbReference>
<name>A0A1T4YIK0_9BACL</name>
<dbReference type="AlphaFoldDB" id="A0A1T4YIK0"/>
<evidence type="ECO:0000256" key="5">
    <source>
        <dbReference type="ARBA" id="ARBA00022989"/>
    </source>
</evidence>
<dbReference type="Proteomes" id="UP000190042">
    <property type="component" value="Unassembled WGS sequence"/>
</dbReference>
<feature type="domain" description="Major facilitator superfamily (MFS) profile" evidence="8">
    <location>
        <begin position="1"/>
        <end position="381"/>
    </location>
</feature>
<evidence type="ECO:0000259" key="8">
    <source>
        <dbReference type="PROSITE" id="PS50850"/>
    </source>
</evidence>
<feature type="transmembrane region" description="Helical" evidence="7">
    <location>
        <begin position="132"/>
        <end position="155"/>
    </location>
</feature>
<organism evidence="9 10">
    <name type="scientific">Sporosarcina newyorkensis</name>
    <dbReference type="NCBI Taxonomy" id="759851"/>
    <lineage>
        <taxon>Bacteria</taxon>
        <taxon>Bacillati</taxon>
        <taxon>Bacillota</taxon>
        <taxon>Bacilli</taxon>
        <taxon>Bacillales</taxon>
        <taxon>Caryophanaceae</taxon>
        <taxon>Sporosarcina</taxon>
    </lineage>
</organism>
<dbReference type="PROSITE" id="PS50850">
    <property type="entry name" value="MFS"/>
    <property type="match status" value="1"/>
</dbReference>
<protein>
    <submittedName>
        <fullName evidence="9">Cyanate permease</fullName>
    </submittedName>
</protein>
<gene>
    <name evidence="9" type="ORF">SAMN04244570_2747</name>
</gene>
<evidence type="ECO:0000256" key="3">
    <source>
        <dbReference type="ARBA" id="ARBA00022475"/>
    </source>
</evidence>
<evidence type="ECO:0000256" key="7">
    <source>
        <dbReference type="SAM" id="Phobius"/>
    </source>
</evidence>
<dbReference type="Gene3D" id="1.20.1250.20">
    <property type="entry name" value="MFS general substrate transporter like domains"/>
    <property type="match status" value="1"/>
</dbReference>
<feature type="transmembrane region" description="Helical" evidence="7">
    <location>
        <begin position="201"/>
        <end position="224"/>
    </location>
</feature>
<sequence length="388" mass="42218">MTRTKMLKPTILSISMATVMAGAAISPALGLIAQAFPEASPTMIKLILTAPSIMIIPFSFLSSYLTSKITKRMIILIGLLIYLIGGIGPQFVSTIESILMLRLILGAGVGLVMPLSMTLINDYFIGRERTKMMGFNSAFSNFGGIITMLLAGWLATFSWRVPFNVYWLGLFIIILIFFFLPKGEIQKPQSLEKKAKLPLAVYGYALAMGGVMLAYYSIATNIALYLEQSDLGDAALAGTIVSFTTVGGMITSLLLVQIEVIFNKFVIPVMLFGMAAAFLFLSFTHSIPLIVVSVCLIGFGQGAIFPTIILQALNQVKPYLADRVIAWTSSMTFLGQFLSPVILDGIGKMANQGSIRFQYGVLSASVLFFVVLSSILIARNRKQDFSVE</sequence>
<proteinExistence type="predicted"/>
<dbReference type="InterPro" id="IPR020846">
    <property type="entry name" value="MFS_dom"/>
</dbReference>